<evidence type="ECO:0000256" key="3">
    <source>
        <dbReference type="SAM" id="MobiDB-lite"/>
    </source>
</evidence>
<dbReference type="Gene3D" id="3.30.70.330">
    <property type="match status" value="1"/>
</dbReference>
<dbReference type="InterPro" id="IPR012677">
    <property type="entry name" value="Nucleotide-bd_a/b_plait_sf"/>
</dbReference>
<evidence type="ECO:0000256" key="1">
    <source>
        <dbReference type="ARBA" id="ARBA00022884"/>
    </source>
</evidence>
<dbReference type="InterPro" id="IPR007201">
    <property type="entry name" value="Mei2-like_Rrm_C"/>
</dbReference>
<sequence>MSSPVEGVVGQLFPASSPFGGTESTLYSPELARQVAAERERQNAADNRSRSATLSATPLNVVRIGHVAYIGLVPQPHQNGIFTNERDATMHNMMSRYIFVTEVKHGRAGFDMESEMDDVIEKMKIYKAFEKASIFYQDGVFIRFDAVNDACEAMSIFKTSNFKARFVDSYDFAKAKCQDTIAINEFEAQVKLVVHLEYLASQQIAPTLKELAWLNDTITHYMSYTYGSIVACVHVGVDLPVQLHTFRVEFHSVDAANRAIASINLDPDSGVGGDNDLWQWASLSATAWDGPRAPNSPHRHKVRYDDMGRLTTFRHQPNTPTTGRKEAGGHPADSHNRVRRERILDGSDVRTTIMLRNIPNKLDWMALKAILDEICFGTYDFVYLRIDFKTCNNVGYAFINFVDVEGMIAMLQHVESRSWKGFKSNKHAEISYATIQGREALIQKFRNSSVMQETPFCRPHLFLTYQDAVAMNQVRKTGLPQAFPQPDNYSKLQRSMHSARSVGLFPPSGIMNANIQRSMISAYDRGTPRDLVHTMNAYRQQGDGMAPISQYDRMQCEAWYASKSGLGRNATVPFNEIPFGSVQQFLALTRGGNNNRAGGSHGPIAPPRMVRQSPGYFNAGLMPSPMIARGWATAPRGY</sequence>
<reference evidence="5" key="1">
    <citation type="submission" date="2023-01" db="EMBL/GenBank/DDBJ databases">
        <authorList>
            <person name="Van Ghelder C."/>
            <person name="Rancurel C."/>
        </authorList>
    </citation>
    <scope>NUCLEOTIDE SEQUENCE</scope>
    <source>
        <strain evidence="5">CNCM I-4278</strain>
    </source>
</reference>
<feature type="domain" description="RRM" evidence="4">
    <location>
        <begin position="351"/>
        <end position="435"/>
    </location>
</feature>
<dbReference type="SUPFAM" id="SSF54928">
    <property type="entry name" value="RNA-binding domain, RBD"/>
    <property type="match status" value="1"/>
</dbReference>
<feature type="compositionally biased region" description="Polar residues" evidence="3">
    <location>
        <begin position="313"/>
        <end position="322"/>
    </location>
</feature>
<dbReference type="InterPro" id="IPR035979">
    <property type="entry name" value="RBD_domain_sf"/>
</dbReference>
<dbReference type="Pfam" id="PF04059">
    <property type="entry name" value="RRM_2"/>
    <property type="match status" value="1"/>
</dbReference>
<dbReference type="Proteomes" id="UP001152607">
    <property type="component" value="Unassembled WGS sequence"/>
</dbReference>
<accession>A0A9W4XJ00</accession>
<feature type="region of interest" description="Disordered" evidence="3">
    <location>
        <begin position="313"/>
        <end position="335"/>
    </location>
</feature>
<evidence type="ECO:0000256" key="2">
    <source>
        <dbReference type="PROSITE-ProRule" id="PRU00176"/>
    </source>
</evidence>
<dbReference type="InterPro" id="IPR000504">
    <property type="entry name" value="RRM_dom"/>
</dbReference>
<name>A0A9W4XJ00_9PLEO</name>
<dbReference type="OrthoDB" id="417481at2759"/>
<evidence type="ECO:0000259" key="4">
    <source>
        <dbReference type="PROSITE" id="PS50102"/>
    </source>
</evidence>
<evidence type="ECO:0000313" key="5">
    <source>
        <dbReference type="EMBL" id="CAI6333709.1"/>
    </source>
</evidence>
<keyword evidence="6" id="KW-1185">Reference proteome</keyword>
<keyword evidence="1 2" id="KW-0694">RNA-binding</keyword>
<organism evidence="5 6">
    <name type="scientific">Periconia digitata</name>
    <dbReference type="NCBI Taxonomy" id="1303443"/>
    <lineage>
        <taxon>Eukaryota</taxon>
        <taxon>Fungi</taxon>
        <taxon>Dikarya</taxon>
        <taxon>Ascomycota</taxon>
        <taxon>Pezizomycotina</taxon>
        <taxon>Dothideomycetes</taxon>
        <taxon>Pleosporomycetidae</taxon>
        <taxon>Pleosporales</taxon>
        <taxon>Massarineae</taxon>
        <taxon>Periconiaceae</taxon>
        <taxon>Periconia</taxon>
    </lineage>
</organism>
<dbReference type="AlphaFoldDB" id="A0A9W4XJ00"/>
<proteinExistence type="predicted"/>
<gene>
    <name evidence="5" type="ORF">PDIGIT_LOCUS6757</name>
</gene>
<dbReference type="PROSITE" id="PS50102">
    <property type="entry name" value="RRM"/>
    <property type="match status" value="1"/>
</dbReference>
<dbReference type="PANTHER" id="PTHR23189">
    <property type="entry name" value="RNA RECOGNITION MOTIF-CONTAINING"/>
    <property type="match status" value="1"/>
</dbReference>
<dbReference type="GO" id="GO:0003723">
    <property type="term" value="F:RNA binding"/>
    <property type="evidence" value="ECO:0007669"/>
    <property type="project" value="UniProtKB-UniRule"/>
</dbReference>
<protein>
    <recommendedName>
        <fullName evidence="4">RRM domain-containing protein</fullName>
    </recommendedName>
</protein>
<evidence type="ECO:0000313" key="6">
    <source>
        <dbReference type="Proteomes" id="UP001152607"/>
    </source>
</evidence>
<dbReference type="EMBL" id="CAOQHR010000004">
    <property type="protein sequence ID" value="CAI6333709.1"/>
    <property type="molecule type" value="Genomic_DNA"/>
</dbReference>
<comment type="caution">
    <text evidence="5">The sequence shown here is derived from an EMBL/GenBank/DDBJ whole genome shotgun (WGS) entry which is preliminary data.</text>
</comment>
<feature type="compositionally biased region" description="Basic and acidic residues" evidence="3">
    <location>
        <begin position="323"/>
        <end position="335"/>
    </location>
</feature>